<dbReference type="Pfam" id="PF17763">
    <property type="entry name" value="Asparaginase_C"/>
    <property type="match status" value="1"/>
</dbReference>
<feature type="domain" description="L-asparaginase N-terminal" evidence="3">
    <location>
        <begin position="9"/>
        <end position="189"/>
    </location>
</feature>
<dbReference type="PRINTS" id="PR00139">
    <property type="entry name" value="ASNGLNASE"/>
</dbReference>
<dbReference type="Pfam" id="PF00710">
    <property type="entry name" value="Asparaginase"/>
    <property type="match status" value="1"/>
</dbReference>
<dbReference type="InterPro" id="IPR006034">
    <property type="entry name" value="Asparaginase/glutaminase-like"/>
</dbReference>
<evidence type="ECO:0000313" key="5">
    <source>
        <dbReference type="EMBL" id="MEJ5865199.1"/>
    </source>
</evidence>
<proteinExistence type="inferred from homology"/>
<dbReference type="CDD" id="cd08964">
    <property type="entry name" value="L-asparaginase_II"/>
    <property type="match status" value="1"/>
</dbReference>
<comment type="similarity">
    <text evidence="1">Belongs to the asparaginase 1 family.</text>
</comment>
<sequence>MNTQSTLPRVAIGSLGGTVSMQAAAPGQGVTPQLDCQALLSALPQLGGLARFTSASLCLLPSPSLSFCSLLEVLAWAQHQVEEGAQAVVLTQGTDTLEESAYFLDLLWPFDAPLVLTGAMRPASHPGADGPANLLAAVQVALADTSRGRGALVVMHEQIHRAAEVRKCASLALAAFDSPGAGPTGQLVEGLPIYRHGPLCRRTLPVPARTNQRVALLEACLDADTTLLQAVADQGYDGLVVAGFGAGHVSAQWAECMAVIARQLPVIVATRTGNGATARATYGFVGSEIDLQTRGMQMAGALCPRKCRILLWLLLGMPDTTPLSEWLAR</sequence>
<dbReference type="PANTHER" id="PTHR11707:SF28">
    <property type="entry name" value="60 KDA LYSOPHOSPHOLIPASE"/>
    <property type="match status" value="1"/>
</dbReference>
<evidence type="ECO:0000259" key="3">
    <source>
        <dbReference type="Pfam" id="PF00710"/>
    </source>
</evidence>
<dbReference type="Gene3D" id="3.40.50.1170">
    <property type="entry name" value="L-asparaginase, N-terminal domain"/>
    <property type="match status" value="1"/>
</dbReference>
<dbReference type="PIRSF" id="PIRSF500176">
    <property type="entry name" value="L_ASNase"/>
    <property type="match status" value="1"/>
</dbReference>
<dbReference type="Gene3D" id="3.40.50.40">
    <property type="match status" value="1"/>
</dbReference>
<evidence type="ECO:0000259" key="4">
    <source>
        <dbReference type="Pfam" id="PF17763"/>
    </source>
</evidence>
<dbReference type="InterPro" id="IPR004550">
    <property type="entry name" value="AsnASE_II"/>
</dbReference>
<dbReference type="PIRSF" id="PIRSF001220">
    <property type="entry name" value="L-ASNase_gatD"/>
    <property type="match status" value="1"/>
</dbReference>
<feature type="domain" description="Asparaginase/glutaminase C-terminal" evidence="4">
    <location>
        <begin position="213"/>
        <end position="317"/>
    </location>
</feature>
<accession>A0ABU8QX29</accession>
<keyword evidence="6" id="KW-1185">Reference proteome</keyword>
<protein>
    <submittedName>
        <fullName evidence="5">Asparaginase</fullName>
    </submittedName>
</protein>
<evidence type="ECO:0000256" key="1">
    <source>
        <dbReference type="ARBA" id="ARBA00010518"/>
    </source>
</evidence>
<dbReference type="InterPro" id="IPR027473">
    <property type="entry name" value="L-asparaginase_C"/>
</dbReference>
<dbReference type="SUPFAM" id="SSF53774">
    <property type="entry name" value="Glutaminase/Asparaginase"/>
    <property type="match status" value="1"/>
</dbReference>
<dbReference type="InterPro" id="IPR036152">
    <property type="entry name" value="Asp/glu_Ase-like_sf"/>
</dbReference>
<comment type="caution">
    <text evidence="5">The sequence shown here is derived from an EMBL/GenBank/DDBJ whole genome shotgun (WGS) entry which is preliminary data.</text>
</comment>
<dbReference type="RefSeq" id="WP_339600176.1">
    <property type="nucleotide sequence ID" value="NZ_JBBHLC010000067.1"/>
</dbReference>
<dbReference type="PANTHER" id="PTHR11707">
    <property type="entry name" value="L-ASPARAGINASE"/>
    <property type="match status" value="1"/>
</dbReference>
<evidence type="ECO:0000256" key="2">
    <source>
        <dbReference type="ARBA" id="ARBA00022801"/>
    </source>
</evidence>
<dbReference type="InterPro" id="IPR027474">
    <property type="entry name" value="L-asparaginase_N"/>
</dbReference>
<organism evidence="5 6">
    <name type="scientific">Pseudomonas farsensis</name>
    <dbReference type="NCBI Taxonomy" id="2745492"/>
    <lineage>
        <taxon>Bacteria</taxon>
        <taxon>Pseudomonadati</taxon>
        <taxon>Pseudomonadota</taxon>
        <taxon>Gammaproteobacteria</taxon>
        <taxon>Pseudomonadales</taxon>
        <taxon>Pseudomonadaceae</taxon>
        <taxon>Pseudomonas</taxon>
    </lineage>
</organism>
<dbReference type="SMART" id="SM00870">
    <property type="entry name" value="Asparaginase"/>
    <property type="match status" value="1"/>
</dbReference>
<dbReference type="PROSITE" id="PS51732">
    <property type="entry name" value="ASN_GLN_ASE_3"/>
    <property type="match status" value="1"/>
</dbReference>
<keyword evidence="2" id="KW-0378">Hydrolase</keyword>
<dbReference type="EMBL" id="JBBHLC010000067">
    <property type="protein sequence ID" value="MEJ5865199.1"/>
    <property type="molecule type" value="Genomic_DNA"/>
</dbReference>
<dbReference type="InterPro" id="IPR040919">
    <property type="entry name" value="Asparaginase_C"/>
</dbReference>
<dbReference type="SFLD" id="SFLDS00057">
    <property type="entry name" value="Glutaminase/Asparaginase"/>
    <property type="match status" value="1"/>
</dbReference>
<dbReference type="Proteomes" id="UP001380290">
    <property type="component" value="Unassembled WGS sequence"/>
</dbReference>
<reference evidence="5 6" key="1">
    <citation type="submission" date="2024-02" db="EMBL/GenBank/DDBJ databases">
        <title>Identification of pathogenicity and growth-promoting function of Pseudomonas putida variant.</title>
        <authorList>
            <person name="Sun J."/>
        </authorList>
    </citation>
    <scope>NUCLEOTIDE SEQUENCE [LARGE SCALE GENOMIC DNA]</scope>
    <source>
        <strain evidence="5 6">A03</strain>
    </source>
</reference>
<name>A0ABU8QX29_9PSED</name>
<gene>
    <name evidence="5" type="ORF">V7S98_18460</name>
</gene>
<dbReference type="InterPro" id="IPR037152">
    <property type="entry name" value="L-asparaginase_N_sf"/>
</dbReference>
<evidence type="ECO:0000313" key="6">
    <source>
        <dbReference type="Proteomes" id="UP001380290"/>
    </source>
</evidence>